<dbReference type="PRINTS" id="PR02055">
    <property type="entry name" value="PROTEINF105"/>
</dbReference>
<feature type="compositionally biased region" description="Basic residues" evidence="5">
    <location>
        <begin position="569"/>
        <end position="582"/>
    </location>
</feature>
<feature type="coiled-coil region" evidence="4">
    <location>
        <begin position="491"/>
        <end position="518"/>
    </location>
</feature>
<feature type="compositionally biased region" description="Low complexity" evidence="5">
    <location>
        <begin position="536"/>
        <end position="568"/>
    </location>
</feature>
<feature type="compositionally biased region" description="Polar residues" evidence="5">
    <location>
        <begin position="314"/>
        <end position="328"/>
    </location>
</feature>
<feature type="compositionally biased region" description="Polar residues" evidence="5">
    <location>
        <begin position="335"/>
        <end position="345"/>
    </location>
</feature>
<dbReference type="EMBL" id="JAWDGP010005687">
    <property type="protein sequence ID" value="KAK3753892.1"/>
    <property type="molecule type" value="Genomic_DNA"/>
</dbReference>
<feature type="region of interest" description="Disordered" evidence="5">
    <location>
        <begin position="520"/>
        <end position="613"/>
    </location>
</feature>
<organism evidence="6 7">
    <name type="scientific">Elysia crispata</name>
    <name type="common">lettuce slug</name>
    <dbReference type="NCBI Taxonomy" id="231223"/>
    <lineage>
        <taxon>Eukaryota</taxon>
        <taxon>Metazoa</taxon>
        <taxon>Spiralia</taxon>
        <taxon>Lophotrochozoa</taxon>
        <taxon>Mollusca</taxon>
        <taxon>Gastropoda</taxon>
        <taxon>Heterobranchia</taxon>
        <taxon>Euthyneura</taxon>
        <taxon>Panpulmonata</taxon>
        <taxon>Sacoglossa</taxon>
        <taxon>Placobranchoidea</taxon>
        <taxon>Plakobranchidae</taxon>
        <taxon>Elysia</taxon>
    </lineage>
</organism>
<evidence type="ECO:0000256" key="5">
    <source>
        <dbReference type="SAM" id="MobiDB-lite"/>
    </source>
</evidence>
<feature type="region of interest" description="Disordered" evidence="5">
    <location>
        <begin position="245"/>
        <end position="359"/>
    </location>
</feature>
<evidence type="ECO:0000256" key="1">
    <source>
        <dbReference type="ARBA" id="ARBA00004496"/>
    </source>
</evidence>
<feature type="region of interest" description="Disordered" evidence="5">
    <location>
        <begin position="632"/>
        <end position="653"/>
    </location>
</feature>
<keyword evidence="3" id="KW-0963">Cytoplasm</keyword>
<evidence type="ECO:0000256" key="3">
    <source>
        <dbReference type="ARBA" id="ARBA00022490"/>
    </source>
</evidence>
<dbReference type="InterPro" id="IPR023235">
    <property type="entry name" value="FAM105"/>
</dbReference>
<feature type="compositionally biased region" description="Basic and acidic residues" evidence="5">
    <location>
        <begin position="258"/>
        <end position="268"/>
    </location>
</feature>
<dbReference type="GO" id="GO:0005737">
    <property type="term" value="C:cytoplasm"/>
    <property type="evidence" value="ECO:0007669"/>
    <property type="project" value="UniProtKB-SubCell"/>
</dbReference>
<evidence type="ECO:0000256" key="4">
    <source>
        <dbReference type="SAM" id="Coils"/>
    </source>
</evidence>
<keyword evidence="4" id="KW-0175">Coiled coil</keyword>
<feature type="compositionally biased region" description="Low complexity" evidence="5">
    <location>
        <begin position="282"/>
        <end position="298"/>
    </location>
</feature>
<gene>
    <name evidence="6" type="ORF">RRG08_006278</name>
</gene>
<sequence>MPYSPAYNKLRSDAPRPMAVSSPYRFFYVASKPDRQEGPESEVDEKMGNNSSKRHAVPSVYYAPGYGVSVGARPPLLSRELDVDEDVADSASSNVRLRPRRPGQQAASIRRKSPSPASDKDSAIGGTVGCGSEMSQSMYSELSNRDSFYSTCTAESGFDDLGFLDDLRTGATASRLSGSPGSLKENFSPNSLRERNMQMLYRAHHGYDAGLNSLGRSVKPGLDTLSDCSSERSGIVSSCSVRSSCDGESTGFSTKVRTNKDPLLHKLTSDSVRSRSPARTCSQQSQRSQDRSSQGKSQVESLSGKWDPLVGTGFLSSGTVRSSESSPYHTRRSSSPRGRQDQSPLRSAKVLPQGLSGLDPLSDCGDFDLDASESIRSFNSSADEDIDWNLEDYDDDVREMMSTVPPLNQSLTDIQFKESLMQRIREWSSFAEEYNKSRSPTPGSSPLRFVRRSRSLDRHLGDPGSVLVSDAAELAASKQLVELEPTTERNLETLEYELQDIQGEFESITSKLHELIEQGQENPNMSPTGGNASLKSSTSPHQPSPQSLHSQSGPNPSLLSQSQKLQQQHLHHSHHHHKHHSAPSRGVESAKLRRLRTKWQRVPSSACSNSSRSSRASSVEYAWDLADYSTNTSGNISTDNNVSSQASPSRSSHLQGEGLAVAGVEVINITPPGSVAAYAEQEWKGNTDKARVIRQGYARVPGLLACHRMSVIRGDNYCGLRSVLFQVLSSGLRVTQGWSGIIGMMDSLHGLYNSGRAGLSEWTFAHRLPSHCTDRLASMSKCVLSLYATIEEVCNLPTQQERERRTIGLLNSGATFDLELMEGLKVMMLLTLSDLHRRISDGEDVPIFSHLLFARDSSQSVGDFLRNHLNAVGDSAGLEQVEMCLLGFALGVKIRVLRLSQFGQQDFDCIFPEDVPEDWPVVSLIAEDDRHYNVPLP</sequence>
<keyword evidence="7" id="KW-1185">Reference proteome</keyword>
<name>A0AAE0YPR9_9GAST</name>
<accession>A0AAE0YPR9</accession>
<reference evidence="6" key="1">
    <citation type="journal article" date="2023" name="G3 (Bethesda)">
        <title>A reference genome for the long-term kleptoplast-retaining sea slug Elysia crispata morphotype clarki.</title>
        <authorList>
            <person name="Eastman K.E."/>
            <person name="Pendleton A.L."/>
            <person name="Shaikh M.A."/>
            <person name="Suttiyut T."/>
            <person name="Ogas R."/>
            <person name="Tomko P."/>
            <person name="Gavelis G."/>
            <person name="Widhalm J.R."/>
            <person name="Wisecaver J.H."/>
        </authorList>
    </citation>
    <scope>NUCLEOTIDE SEQUENCE</scope>
    <source>
        <strain evidence="6">ECLA1</strain>
    </source>
</reference>
<comment type="caution">
    <text evidence="6">The sequence shown here is derived from an EMBL/GenBank/DDBJ whole genome shotgun (WGS) entry which is preliminary data.</text>
</comment>
<proteinExistence type="inferred from homology"/>
<dbReference type="PANTHER" id="PTHR33662:SF1">
    <property type="entry name" value="INACTIVE UBIQUITIN THIOESTERASE OTULINL"/>
    <property type="match status" value="1"/>
</dbReference>
<dbReference type="AlphaFoldDB" id="A0AAE0YPR9"/>
<feature type="region of interest" description="Disordered" evidence="5">
    <location>
        <begin position="81"/>
        <end position="129"/>
    </location>
</feature>
<comment type="subcellular location">
    <subcellularLocation>
        <location evidence="1">Cytoplasm</location>
    </subcellularLocation>
</comment>
<evidence type="ECO:0000313" key="6">
    <source>
        <dbReference type="EMBL" id="KAK3753892.1"/>
    </source>
</evidence>
<dbReference type="Pfam" id="PF16218">
    <property type="entry name" value="Peptidase_C101"/>
    <property type="match status" value="1"/>
</dbReference>
<evidence type="ECO:0000256" key="2">
    <source>
        <dbReference type="ARBA" id="ARBA00010267"/>
    </source>
</evidence>
<dbReference type="CDD" id="cd22790">
    <property type="entry name" value="OTU_OTUL-like"/>
    <property type="match status" value="1"/>
</dbReference>
<dbReference type="PANTHER" id="PTHR33662">
    <property type="entry name" value="OTU DEUBIQUITINASE WITH LINEAR LINKAGE-SPECIFICITY A-RELATED"/>
    <property type="match status" value="1"/>
</dbReference>
<protein>
    <submittedName>
        <fullName evidence="6">Uncharacterized protein</fullName>
    </submittedName>
</protein>
<dbReference type="Proteomes" id="UP001283361">
    <property type="component" value="Unassembled WGS sequence"/>
</dbReference>
<feature type="compositionally biased region" description="Polar residues" evidence="5">
    <location>
        <begin position="520"/>
        <end position="535"/>
    </location>
</feature>
<feature type="compositionally biased region" description="Low complexity" evidence="5">
    <location>
        <begin position="604"/>
        <end position="613"/>
    </location>
</feature>
<feature type="region of interest" description="Disordered" evidence="5">
    <location>
        <begin position="30"/>
        <end position="58"/>
    </location>
</feature>
<evidence type="ECO:0000313" key="7">
    <source>
        <dbReference type="Proteomes" id="UP001283361"/>
    </source>
</evidence>
<comment type="similarity">
    <text evidence="2">Belongs to the peptidase C65 family. Otulin subfamily.</text>
</comment>